<dbReference type="Proteomes" id="UP000636010">
    <property type="component" value="Unassembled WGS sequence"/>
</dbReference>
<dbReference type="InterPro" id="IPR018060">
    <property type="entry name" value="HTH_AraC"/>
</dbReference>
<protein>
    <recommendedName>
        <fullName evidence="4">HTH araC/xylS-type domain-containing protein</fullName>
    </recommendedName>
</protein>
<evidence type="ECO:0000256" key="3">
    <source>
        <dbReference type="ARBA" id="ARBA00023163"/>
    </source>
</evidence>
<comment type="caution">
    <text evidence="5">The sequence shown here is derived from an EMBL/GenBank/DDBJ whole genome shotgun (WGS) entry which is preliminary data.</text>
</comment>
<name>A0ABQ1M350_9BACT</name>
<dbReference type="SUPFAM" id="SSF46689">
    <property type="entry name" value="Homeodomain-like"/>
    <property type="match status" value="2"/>
</dbReference>
<keyword evidence="2" id="KW-0238">DNA-binding</keyword>
<dbReference type="InterPro" id="IPR018062">
    <property type="entry name" value="HTH_AraC-typ_CS"/>
</dbReference>
<dbReference type="Pfam" id="PF06719">
    <property type="entry name" value="AraC_N"/>
    <property type="match status" value="1"/>
</dbReference>
<evidence type="ECO:0000259" key="4">
    <source>
        <dbReference type="PROSITE" id="PS01124"/>
    </source>
</evidence>
<dbReference type="Gene3D" id="1.10.10.60">
    <property type="entry name" value="Homeodomain-like"/>
    <property type="match status" value="1"/>
</dbReference>
<reference evidence="6" key="1">
    <citation type="journal article" date="2019" name="Int. J. Syst. Evol. Microbiol.">
        <title>The Global Catalogue of Microorganisms (GCM) 10K type strain sequencing project: providing services to taxonomists for standard genome sequencing and annotation.</title>
        <authorList>
            <consortium name="The Broad Institute Genomics Platform"/>
            <consortium name="The Broad Institute Genome Sequencing Center for Infectious Disease"/>
            <person name="Wu L."/>
            <person name="Ma J."/>
        </authorList>
    </citation>
    <scope>NUCLEOTIDE SEQUENCE [LARGE SCALE GENOMIC DNA]</scope>
    <source>
        <strain evidence="6">CGMCC 1.10832</strain>
    </source>
</reference>
<dbReference type="EMBL" id="BMEC01000005">
    <property type="protein sequence ID" value="GGC32895.1"/>
    <property type="molecule type" value="Genomic_DNA"/>
</dbReference>
<keyword evidence="1" id="KW-0805">Transcription regulation</keyword>
<dbReference type="PROSITE" id="PS00041">
    <property type="entry name" value="HTH_ARAC_FAMILY_1"/>
    <property type="match status" value="1"/>
</dbReference>
<keyword evidence="3" id="KW-0804">Transcription</keyword>
<dbReference type="InterPro" id="IPR050204">
    <property type="entry name" value="AraC_XylS_family_regulators"/>
</dbReference>
<keyword evidence="6" id="KW-1185">Reference proteome</keyword>
<evidence type="ECO:0000256" key="2">
    <source>
        <dbReference type="ARBA" id="ARBA00023125"/>
    </source>
</evidence>
<gene>
    <name evidence="5" type="ORF">GCM10011506_17940</name>
</gene>
<dbReference type="PRINTS" id="PR00032">
    <property type="entry name" value="HTHARAC"/>
</dbReference>
<evidence type="ECO:0000313" key="5">
    <source>
        <dbReference type="EMBL" id="GGC32895.1"/>
    </source>
</evidence>
<dbReference type="PROSITE" id="PS01124">
    <property type="entry name" value="HTH_ARAC_FAMILY_2"/>
    <property type="match status" value="1"/>
</dbReference>
<evidence type="ECO:0000256" key="1">
    <source>
        <dbReference type="ARBA" id="ARBA00023015"/>
    </source>
</evidence>
<proteinExistence type="predicted"/>
<organism evidence="5 6">
    <name type="scientific">Marivirga lumbricoides</name>
    <dbReference type="NCBI Taxonomy" id="1046115"/>
    <lineage>
        <taxon>Bacteria</taxon>
        <taxon>Pseudomonadati</taxon>
        <taxon>Bacteroidota</taxon>
        <taxon>Cytophagia</taxon>
        <taxon>Cytophagales</taxon>
        <taxon>Marivirgaceae</taxon>
        <taxon>Marivirga</taxon>
    </lineage>
</organism>
<sequence length="315" mass="35858">MNRAIQPLAISTSPEKSLSTLVENRRAYTYDTCELNVFETHEKAENVGLVFNDFVFTSMLRGKKIMHLNGREAFDYLPGESVIVGPNELMQIDFPEAENDKPTQCIALAISQQLIDYTLELMNEKNPKVLPAEGWAINPDIHHIINNQELINTVDRIIRISTSEQTAAKDLYVDLALKEMIIRLMQTQAREVFTSSYQKLANHHPLAYAIQIIKSKIDQKIDFDKLASAACMSRATFFKKFKEAFGYTPAQYVLNERLELAKKWLRKPDCSITQACFNAGFENLSHFTQTFKKETGMAPSKFKKVHQQKIASAAN</sequence>
<dbReference type="SMART" id="SM00342">
    <property type="entry name" value="HTH_ARAC"/>
    <property type="match status" value="1"/>
</dbReference>
<dbReference type="Pfam" id="PF12833">
    <property type="entry name" value="HTH_18"/>
    <property type="match status" value="1"/>
</dbReference>
<dbReference type="PANTHER" id="PTHR46796">
    <property type="entry name" value="HTH-TYPE TRANSCRIPTIONAL ACTIVATOR RHAS-RELATED"/>
    <property type="match status" value="1"/>
</dbReference>
<dbReference type="InterPro" id="IPR020449">
    <property type="entry name" value="Tscrpt_reg_AraC-type_HTH"/>
</dbReference>
<accession>A0ABQ1M350</accession>
<dbReference type="InterPro" id="IPR009057">
    <property type="entry name" value="Homeodomain-like_sf"/>
</dbReference>
<dbReference type="InterPro" id="IPR009594">
    <property type="entry name" value="Tscrpt_reg_HTH_AraC_N"/>
</dbReference>
<dbReference type="PANTHER" id="PTHR46796:SF6">
    <property type="entry name" value="ARAC SUBFAMILY"/>
    <property type="match status" value="1"/>
</dbReference>
<evidence type="ECO:0000313" key="6">
    <source>
        <dbReference type="Proteomes" id="UP000636010"/>
    </source>
</evidence>
<dbReference type="RefSeq" id="WP_188462508.1">
    <property type="nucleotide sequence ID" value="NZ_BAABHU010000005.1"/>
</dbReference>
<feature type="domain" description="HTH araC/xylS-type" evidence="4">
    <location>
        <begin position="207"/>
        <end position="305"/>
    </location>
</feature>